<name>A0AAU8BLS0_9VIBR</name>
<keyword evidence="1" id="KW-0732">Signal</keyword>
<dbReference type="GO" id="GO:0008643">
    <property type="term" value="P:carbohydrate transport"/>
    <property type="evidence" value="ECO:0007669"/>
    <property type="project" value="InterPro"/>
</dbReference>
<dbReference type="PROSITE" id="PS51257">
    <property type="entry name" value="PROKAR_LIPOPROTEIN"/>
    <property type="match status" value="1"/>
</dbReference>
<dbReference type="EMBL" id="CP115921">
    <property type="protein sequence ID" value="XCD17634.1"/>
    <property type="molecule type" value="Genomic_DNA"/>
</dbReference>
<dbReference type="InterPro" id="IPR010794">
    <property type="entry name" value="MalM"/>
</dbReference>
<organism evidence="2">
    <name type="scientific">Vibrio chaetopteri</name>
    <dbReference type="NCBI Taxonomy" id="3016528"/>
    <lineage>
        <taxon>Bacteria</taxon>
        <taxon>Pseudomonadati</taxon>
        <taxon>Pseudomonadota</taxon>
        <taxon>Gammaproteobacteria</taxon>
        <taxon>Vibrionales</taxon>
        <taxon>Vibrionaceae</taxon>
        <taxon>Vibrio</taxon>
    </lineage>
</organism>
<proteinExistence type="predicted"/>
<feature type="chain" id="PRO_5043403476" evidence="1">
    <location>
        <begin position="19"/>
        <end position="269"/>
    </location>
</feature>
<dbReference type="Pfam" id="PF07148">
    <property type="entry name" value="MalM"/>
    <property type="match status" value="1"/>
</dbReference>
<dbReference type="AlphaFoldDB" id="A0AAU8BLS0"/>
<dbReference type="GO" id="GO:0042597">
    <property type="term" value="C:periplasmic space"/>
    <property type="evidence" value="ECO:0007669"/>
    <property type="project" value="InterPro"/>
</dbReference>
<dbReference type="RefSeq" id="WP_353498814.1">
    <property type="nucleotide sequence ID" value="NZ_CP115921.1"/>
</dbReference>
<gene>
    <name evidence="2" type="ORF">PG915_20265</name>
</gene>
<feature type="signal peptide" evidence="1">
    <location>
        <begin position="1"/>
        <end position="18"/>
    </location>
</feature>
<evidence type="ECO:0000256" key="1">
    <source>
        <dbReference type="SAM" id="SignalP"/>
    </source>
</evidence>
<accession>A0AAU8BLS0</accession>
<dbReference type="KEGG" id="vck:PG915_20265"/>
<protein>
    <submittedName>
        <fullName evidence="2">MalM family protein</fullName>
    </submittedName>
</protein>
<reference evidence="2" key="1">
    <citation type="submission" date="2023-01" db="EMBL/GenBank/DDBJ databases">
        <title>Vibrio sp. CB1-14 genome sequencing.</title>
        <authorList>
            <person name="Otstavnykh N."/>
            <person name="Isaeva M."/>
            <person name="Meleshko D."/>
        </authorList>
    </citation>
    <scope>NUCLEOTIDE SEQUENCE</scope>
    <source>
        <strain evidence="2">CB1-14</strain>
    </source>
</reference>
<sequence>MKYKWLPLVAAFSLAGCSAPQVISSDVEPSQQVSTSVELLSWTKLDLPANVTTELGKNSQILLLDGTASPVATFTVDGNRGSLDVEVASLVVKESSMYAPSFKVTDDKGRVLGEKRFSEFEYREAKVLDPDQYAAKVTVIPFDDSKALHILVYSTKEDIAGSSTVTHPAKLYAKARSNQPPEIADPVILHSLYGTLTVKIDANNVVTKREQTENEYIPSAATSEEYYKSAIEKAVAEDNIPKALSLLDEAKALNIEGAQEIFVKAINAK</sequence>
<evidence type="ECO:0000313" key="2">
    <source>
        <dbReference type="EMBL" id="XCD17634.1"/>
    </source>
</evidence>